<gene>
    <name evidence="4" type="ORF">RchiOBHm_Chr1g0383061</name>
</gene>
<dbReference type="STRING" id="74649.A0A2P6SPJ0"/>
<dbReference type="InterPro" id="IPR006121">
    <property type="entry name" value="HMA_dom"/>
</dbReference>
<dbReference type="GO" id="GO:0046872">
    <property type="term" value="F:metal ion binding"/>
    <property type="evidence" value="ECO:0007669"/>
    <property type="project" value="UniProtKB-KW"/>
</dbReference>
<dbReference type="SUPFAM" id="SSF55008">
    <property type="entry name" value="HMA, heavy metal-associated domain"/>
    <property type="match status" value="1"/>
</dbReference>
<evidence type="ECO:0000313" key="5">
    <source>
        <dbReference type="Proteomes" id="UP000238479"/>
    </source>
</evidence>
<dbReference type="PANTHER" id="PTHR22814:SF305">
    <property type="entry name" value="HEAVY METAL TRANSPORT_DETOXIFICATION SUPERFAMILY PROTEIN"/>
    <property type="match status" value="1"/>
</dbReference>
<evidence type="ECO:0000256" key="2">
    <source>
        <dbReference type="SAM" id="MobiDB-lite"/>
    </source>
</evidence>
<sequence>MADMQIVLALKTSVEAQYVEMMVPLYSPGCEKKVKKALSHLKGIYSVNVDCSQQKVTVWGICNKYDVLATVRTKRKHACFWNPEDNDIEEDGEEEAEVPPTVTMSESDDSTPPIAKRKYLLRQPSLKALTRVRSLSLRAWKKVFTRSHSFS</sequence>
<dbReference type="AlphaFoldDB" id="A0A2P6SPJ0"/>
<evidence type="ECO:0000259" key="3">
    <source>
        <dbReference type="PROSITE" id="PS50846"/>
    </source>
</evidence>
<keyword evidence="5" id="KW-1185">Reference proteome</keyword>
<evidence type="ECO:0000313" key="4">
    <source>
        <dbReference type="EMBL" id="PRQ60600.1"/>
    </source>
</evidence>
<dbReference type="InterPro" id="IPR036163">
    <property type="entry name" value="HMA_dom_sf"/>
</dbReference>
<dbReference type="OrthoDB" id="603535at2759"/>
<protein>
    <submittedName>
        <fullName evidence="4">Putative heavy metal-associated domain, HMA</fullName>
    </submittedName>
</protein>
<reference evidence="4 5" key="1">
    <citation type="journal article" date="2018" name="Nat. Genet.">
        <title>The Rosa genome provides new insights in the design of modern roses.</title>
        <authorList>
            <person name="Bendahmane M."/>
        </authorList>
    </citation>
    <scope>NUCLEOTIDE SEQUENCE [LARGE SCALE GENOMIC DNA]</scope>
    <source>
        <strain evidence="5">cv. Old Blush</strain>
    </source>
</reference>
<dbReference type="Pfam" id="PF00403">
    <property type="entry name" value="HMA"/>
    <property type="match status" value="1"/>
</dbReference>
<dbReference type="PANTHER" id="PTHR22814">
    <property type="entry name" value="COPPER TRANSPORT PROTEIN ATOX1-RELATED"/>
    <property type="match status" value="1"/>
</dbReference>
<proteinExistence type="predicted"/>
<dbReference type="Gene3D" id="3.30.70.100">
    <property type="match status" value="1"/>
</dbReference>
<dbReference type="Gramene" id="PRQ60600">
    <property type="protein sequence ID" value="PRQ60600"/>
    <property type="gene ID" value="RchiOBHm_Chr1g0383061"/>
</dbReference>
<dbReference type="EMBL" id="PDCK01000039">
    <property type="protein sequence ID" value="PRQ60600.1"/>
    <property type="molecule type" value="Genomic_DNA"/>
</dbReference>
<organism evidence="4 5">
    <name type="scientific">Rosa chinensis</name>
    <name type="common">China rose</name>
    <dbReference type="NCBI Taxonomy" id="74649"/>
    <lineage>
        <taxon>Eukaryota</taxon>
        <taxon>Viridiplantae</taxon>
        <taxon>Streptophyta</taxon>
        <taxon>Embryophyta</taxon>
        <taxon>Tracheophyta</taxon>
        <taxon>Spermatophyta</taxon>
        <taxon>Magnoliopsida</taxon>
        <taxon>eudicotyledons</taxon>
        <taxon>Gunneridae</taxon>
        <taxon>Pentapetalae</taxon>
        <taxon>rosids</taxon>
        <taxon>fabids</taxon>
        <taxon>Rosales</taxon>
        <taxon>Rosaceae</taxon>
        <taxon>Rosoideae</taxon>
        <taxon>Rosoideae incertae sedis</taxon>
        <taxon>Rosa</taxon>
    </lineage>
</organism>
<dbReference type="Proteomes" id="UP000238479">
    <property type="component" value="Chromosome 1"/>
</dbReference>
<dbReference type="CDD" id="cd00371">
    <property type="entry name" value="HMA"/>
    <property type="match status" value="1"/>
</dbReference>
<dbReference type="PROSITE" id="PS50846">
    <property type="entry name" value="HMA_2"/>
    <property type="match status" value="1"/>
</dbReference>
<accession>A0A2P6SPJ0</accession>
<feature type="region of interest" description="Disordered" evidence="2">
    <location>
        <begin position="83"/>
        <end position="116"/>
    </location>
</feature>
<feature type="compositionally biased region" description="Acidic residues" evidence="2">
    <location>
        <begin position="84"/>
        <end position="97"/>
    </location>
</feature>
<keyword evidence="1" id="KW-0479">Metal-binding</keyword>
<feature type="domain" description="HMA" evidence="3">
    <location>
        <begin position="16"/>
        <end position="83"/>
    </location>
</feature>
<name>A0A2P6SPJ0_ROSCH</name>
<comment type="caution">
    <text evidence="4">The sequence shown here is derived from an EMBL/GenBank/DDBJ whole genome shotgun (WGS) entry which is preliminary data.</text>
</comment>
<evidence type="ECO:0000256" key="1">
    <source>
        <dbReference type="ARBA" id="ARBA00022723"/>
    </source>
</evidence>
<dbReference type="OMA" id="NIVEAQY"/>